<feature type="domain" description="SGNH hydrolase-type esterase" evidence="1">
    <location>
        <begin position="39"/>
        <end position="231"/>
    </location>
</feature>
<dbReference type="Proteomes" id="UP001597545">
    <property type="component" value="Unassembled WGS sequence"/>
</dbReference>
<dbReference type="InterPro" id="IPR013830">
    <property type="entry name" value="SGNH_hydro"/>
</dbReference>
<dbReference type="GO" id="GO:0016787">
    <property type="term" value="F:hydrolase activity"/>
    <property type="evidence" value="ECO:0007669"/>
    <property type="project" value="UniProtKB-KW"/>
</dbReference>
<dbReference type="RefSeq" id="WP_380905252.1">
    <property type="nucleotide sequence ID" value="NZ_JBHUEG010000006.1"/>
</dbReference>
<dbReference type="EC" id="3.1.-.-" evidence="2"/>
<dbReference type="EMBL" id="JBHULR010000007">
    <property type="protein sequence ID" value="MFD2548961.1"/>
    <property type="molecule type" value="Genomic_DNA"/>
</dbReference>
<dbReference type="PANTHER" id="PTHR30383:SF5">
    <property type="entry name" value="SGNH HYDROLASE-TYPE ESTERASE DOMAIN-CONTAINING PROTEIN"/>
    <property type="match status" value="1"/>
</dbReference>
<dbReference type="CDD" id="cd01834">
    <property type="entry name" value="SGNH_hydrolase_like_2"/>
    <property type="match status" value="1"/>
</dbReference>
<sequence length="336" mass="38882">MKRLYIALFLFLSVVFQGRGQGGPLDFPFPIRDAQKILFLGNSITYAGHYVTLFESFLITAFPNSEIETINLGLPSETVSGLSEDGHAQGAFVRPWLFNRLDNVTEQIKPDVVFACYGMNDGIYQPFSEANFQRYKEGMINLYTKLKATEVKRIVFITPSVHEDPVFGLKGYNLVLDRYAQWLLDQRRERRWEVIDIHFAMKGYLMAKKKYDPDFNLAEDGIHPGLEGHRLIAECIIHYFEEMFSAKDFLSECLDHKSYYAHLYKLLEERQEIVKNAWLTYTGHARPGLPVGEPLSKAKKESIKIQNKIRKLQKTSLKRSNYEISSDHLSPFHIIR</sequence>
<accession>A0ABW5KMR9</accession>
<dbReference type="SUPFAM" id="SSF52266">
    <property type="entry name" value="SGNH hydrolase"/>
    <property type="match status" value="1"/>
</dbReference>
<dbReference type="InterPro" id="IPR051532">
    <property type="entry name" value="Ester_Hydrolysis_Enzymes"/>
</dbReference>
<keyword evidence="3" id="KW-1185">Reference proteome</keyword>
<evidence type="ECO:0000313" key="2">
    <source>
        <dbReference type="EMBL" id="MFD2548961.1"/>
    </source>
</evidence>
<comment type="caution">
    <text evidence="2">The sequence shown here is derived from an EMBL/GenBank/DDBJ whole genome shotgun (WGS) entry which is preliminary data.</text>
</comment>
<organism evidence="2 3">
    <name type="scientific">Sphingobacterium suaedae</name>
    <dbReference type="NCBI Taxonomy" id="1686402"/>
    <lineage>
        <taxon>Bacteria</taxon>
        <taxon>Pseudomonadati</taxon>
        <taxon>Bacteroidota</taxon>
        <taxon>Sphingobacteriia</taxon>
        <taxon>Sphingobacteriales</taxon>
        <taxon>Sphingobacteriaceae</taxon>
        <taxon>Sphingobacterium</taxon>
    </lineage>
</organism>
<name>A0ABW5KMR9_9SPHI</name>
<keyword evidence="2" id="KW-0378">Hydrolase</keyword>
<dbReference type="InterPro" id="IPR036514">
    <property type="entry name" value="SGNH_hydro_sf"/>
</dbReference>
<reference evidence="3" key="1">
    <citation type="journal article" date="2019" name="Int. J. Syst. Evol. Microbiol.">
        <title>The Global Catalogue of Microorganisms (GCM) 10K type strain sequencing project: providing services to taxonomists for standard genome sequencing and annotation.</title>
        <authorList>
            <consortium name="The Broad Institute Genomics Platform"/>
            <consortium name="The Broad Institute Genome Sequencing Center for Infectious Disease"/>
            <person name="Wu L."/>
            <person name="Ma J."/>
        </authorList>
    </citation>
    <scope>NUCLEOTIDE SEQUENCE [LARGE SCALE GENOMIC DNA]</scope>
    <source>
        <strain evidence="3">KCTC 42662</strain>
    </source>
</reference>
<evidence type="ECO:0000313" key="3">
    <source>
        <dbReference type="Proteomes" id="UP001597545"/>
    </source>
</evidence>
<proteinExistence type="predicted"/>
<dbReference type="Gene3D" id="3.40.50.1110">
    <property type="entry name" value="SGNH hydrolase"/>
    <property type="match status" value="1"/>
</dbReference>
<dbReference type="Pfam" id="PF13472">
    <property type="entry name" value="Lipase_GDSL_2"/>
    <property type="match status" value="1"/>
</dbReference>
<protein>
    <submittedName>
        <fullName evidence="2">SGNH/GDSL hydrolase family protein</fullName>
        <ecNumber evidence="2">3.1.-.-</ecNumber>
    </submittedName>
</protein>
<gene>
    <name evidence="2" type="ORF">ACFSR5_15025</name>
</gene>
<dbReference type="PANTHER" id="PTHR30383">
    <property type="entry name" value="THIOESTERASE 1/PROTEASE 1/LYSOPHOSPHOLIPASE L1"/>
    <property type="match status" value="1"/>
</dbReference>
<evidence type="ECO:0000259" key="1">
    <source>
        <dbReference type="Pfam" id="PF13472"/>
    </source>
</evidence>